<name>A0AAU8LWK6_9BACT</name>
<reference evidence="1" key="2">
    <citation type="submission" date="2024-06" db="EMBL/GenBank/DDBJ databases">
        <authorList>
            <person name="Plum-Jensen L.E."/>
            <person name="Schramm A."/>
            <person name="Marshall I.P.G."/>
        </authorList>
    </citation>
    <scope>NUCLEOTIDE SEQUENCE</scope>
    <source>
        <strain evidence="1">Rat1</strain>
    </source>
</reference>
<gene>
    <name evidence="1" type="ORF">Q3M24_02240</name>
</gene>
<sequence>MSLLKEKIKKCKMPIILFVLGLLTSPLVYKAWVEHQAKTKEVVQRETGLELPAGVEIEDAQVQLFSSAGKVNHDWLLKGSTSLLPWVRSVGGNETLHGAAWEKITTFQQICPFSKSAFKEMGLHSAWRIIGALPDKKATCFLYLAEDEKTGLLSTFNP</sequence>
<dbReference type="AlphaFoldDB" id="A0AAU8LWK6"/>
<evidence type="ECO:0000313" key="1">
    <source>
        <dbReference type="EMBL" id="XCN73594.1"/>
    </source>
</evidence>
<reference evidence="1" key="1">
    <citation type="journal article" date="2024" name="Syst. Appl. Microbiol.">
        <title>First single-strain enrichments of Electrothrix cable bacteria, description of E. aestuarii sp. nov. and E. rattekaaiensis sp. nov., and proposal of a cable bacteria taxonomy following the rules of the SeqCode.</title>
        <authorList>
            <person name="Plum-Jensen L.E."/>
            <person name="Schramm A."/>
            <person name="Marshall I.P.G."/>
        </authorList>
    </citation>
    <scope>NUCLEOTIDE SEQUENCE</scope>
    <source>
        <strain evidence="1">Rat1</strain>
    </source>
</reference>
<organism evidence="1">
    <name type="scientific">Candidatus Electrothrix aestuarii</name>
    <dbReference type="NCBI Taxonomy" id="3062594"/>
    <lineage>
        <taxon>Bacteria</taxon>
        <taxon>Pseudomonadati</taxon>
        <taxon>Thermodesulfobacteriota</taxon>
        <taxon>Desulfobulbia</taxon>
        <taxon>Desulfobulbales</taxon>
        <taxon>Desulfobulbaceae</taxon>
        <taxon>Candidatus Electrothrix</taxon>
    </lineage>
</organism>
<proteinExistence type="predicted"/>
<accession>A0AAU8LWK6</accession>
<dbReference type="KEGG" id="eaj:Q3M24_02240"/>
<dbReference type="EMBL" id="CP159373">
    <property type="protein sequence ID" value="XCN73594.1"/>
    <property type="molecule type" value="Genomic_DNA"/>
</dbReference>
<protein>
    <submittedName>
        <fullName evidence="1">Uncharacterized protein</fullName>
    </submittedName>
</protein>